<dbReference type="Gene3D" id="2.60.40.10">
    <property type="entry name" value="Immunoglobulins"/>
    <property type="match status" value="5"/>
</dbReference>
<dbReference type="Pfam" id="PF13927">
    <property type="entry name" value="Ig_3"/>
    <property type="match status" value="1"/>
</dbReference>
<feature type="region of interest" description="Disordered" evidence="3">
    <location>
        <begin position="1"/>
        <end position="23"/>
    </location>
</feature>
<evidence type="ECO:0000256" key="3">
    <source>
        <dbReference type="SAM" id="MobiDB-lite"/>
    </source>
</evidence>
<dbReference type="AlphaFoldDB" id="A0A8B9CUB0"/>
<feature type="compositionally biased region" description="Gly residues" evidence="3">
    <location>
        <begin position="454"/>
        <end position="466"/>
    </location>
</feature>
<dbReference type="InterPro" id="IPR007110">
    <property type="entry name" value="Ig-like_dom"/>
</dbReference>
<evidence type="ECO:0000256" key="1">
    <source>
        <dbReference type="ARBA" id="ARBA00022729"/>
    </source>
</evidence>
<proteinExistence type="predicted"/>
<feature type="domain" description="Ig-like" evidence="4">
    <location>
        <begin position="50"/>
        <end position="138"/>
    </location>
</feature>
<keyword evidence="2" id="KW-1015">Disulfide bond</keyword>
<sequence>HVAAPRGRGSGDVLRIPGSQPHHQGTYQCLATNPAGQHSKVFQLHVHTPPSILGAEELAEVVVLLNGSGQLPCEARGSPAPTIAWFRGRRPLPSGTRTTYVRGGRALRVSAAQEADAGLYVCRATNPAGTAHRTVRLEVYGKAPVPPTISSEGRVVEAAVGQPVELLCSASGNPLPTLSWRKDGLPLPEGAGVLLLAGGTLLRVQRASESSAGSYTCLASSPAGESAVRHTLLVQVPPNIEPSEASETVLECEATGTPAPMVTWLKDGQPVATGDGLLLSEQGWRLRIARAALVHAGRYVCLAANTAGQERRECSSLLSPQFLQNSSKDQDTPATSVLRARMEKLCTEPKPDFLPCTGNPQPEVTWLKDGHPLPGGATSISPDGSVLRIPQAAPSDAGRYSCVASNPVGEQTKHYLLNVSGTRSSPAQGGVGSCPLAPACTRSTRGTHDASPGLRGGHAQRGGRGTVDGTATTGLSPPCPHPVPQGAGCCSCRRCGRRTRAGTRARHPTRRAGTACTTSWRCWVSERGWEILGGLSRGDGHHQQHRPLRVPSQRAPGARGVLAPGRCPHRGQPTAPALGGGHSPAGRCPRAQGVAVPRGRGSI</sequence>
<evidence type="ECO:0000313" key="5">
    <source>
        <dbReference type="Ensembl" id="ENSABRP00000024828.1"/>
    </source>
</evidence>
<dbReference type="InterPro" id="IPR003598">
    <property type="entry name" value="Ig_sub2"/>
</dbReference>
<dbReference type="InterPro" id="IPR036179">
    <property type="entry name" value="Ig-like_dom_sf"/>
</dbReference>
<dbReference type="SMART" id="SM00409">
    <property type="entry name" value="IG"/>
    <property type="match status" value="5"/>
</dbReference>
<protein>
    <recommendedName>
        <fullName evidence="4">Ig-like domain-containing protein</fullName>
    </recommendedName>
</protein>
<reference evidence="5" key="2">
    <citation type="submission" date="2025-09" db="UniProtKB">
        <authorList>
            <consortium name="Ensembl"/>
        </authorList>
    </citation>
    <scope>IDENTIFICATION</scope>
</reference>
<evidence type="ECO:0000256" key="2">
    <source>
        <dbReference type="ARBA" id="ARBA00023157"/>
    </source>
</evidence>
<dbReference type="SUPFAM" id="SSF48726">
    <property type="entry name" value="Immunoglobulin"/>
    <property type="match status" value="5"/>
</dbReference>
<dbReference type="InterPro" id="IPR013783">
    <property type="entry name" value="Ig-like_fold"/>
</dbReference>
<dbReference type="InterPro" id="IPR050958">
    <property type="entry name" value="Cell_Adh-Cytoskel_Orgn"/>
</dbReference>
<dbReference type="GO" id="GO:0008046">
    <property type="term" value="F:axon guidance receptor activity"/>
    <property type="evidence" value="ECO:0007669"/>
    <property type="project" value="TreeGrafter"/>
</dbReference>
<feature type="region of interest" description="Disordered" evidence="3">
    <location>
        <begin position="539"/>
        <end position="559"/>
    </location>
</feature>
<dbReference type="GO" id="GO:0030424">
    <property type="term" value="C:axon"/>
    <property type="evidence" value="ECO:0007669"/>
    <property type="project" value="TreeGrafter"/>
</dbReference>
<name>A0A8B9CUB0_9AVES</name>
<keyword evidence="1" id="KW-0732">Signal</keyword>
<dbReference type="GO" id="GO:0043025">
    <property type="term" value="C:neuronal cell body"/>
    <property type="evidence" value="ECO:0007669"/>
    <property type="project" value="TreeGrafter"/>
</dbReference>
<dbReference type="CDD" id="cd00096">
    <property type="entry name" value="Ig"/>
    <property type="match status" value="3"/>
</dbReference>
<dbReference type="FunFam" id="2.60.40.10:FF:000130">
    <property type="entry name" value="Hemicentin 1"/>
    <property type="match status" value="3"/>
</dbReference>
<dbReference type="GO" id="GO:0007156">
    <property type="term" value="P:homophilic cell adhesion via plasma membrane adhesion molecules"/>
    <property type="evidence" value="ECO:0007669"/>
    <property type="project" value="TreeGrafter"/>
</dbReference>
<dbReference type="GeneTree" id="ENSGT00940000154614"/>
<feature type="region of interest" description="Disordered" evidence="3">
    <location>
        <begin position="442"/>
        <end position="479"/>
    </location>
</feature>
<evidence type="ECO:0000259" key="4">
    <source>
        <dbReference type="PROSITE" id="PS50835"/>
    </source>
</evidence>
<keyword evidence="6" id="KW-1185">Reference proteome</keyword>
<dbReference type="GO" id="GO:0050808">
    <property type="term" value="P:synapse organization"/>
    <property type="evidence" value="ECO:0007669"/>
    <property type="project" value="TreeGrafter"/>
</dbReference>
<dbReference type="Proteomes" id="UP000694426">
    <property type="component" value="Unplaced"/>
</dbReference>
<organism evidence="5 6">
    <name type="scientific">Anser brachyrhynchus</name>
    <name type="common">Pink-footed goose</name>
    <dbReference type="NCBI Taxonomy" id="132585"/>
    <lineage>
        <taxon>Eukaryota</taxon>
        <taxon>Metazoa</taxon>
        <taxon>Chordata</taxon>
        <taxon>Craniata</taxon>
        <taxon>Vertebrata</taxon>
        <taxon>Euteleostomi</taxon>
        <taxon>Archelosauria</taxon>
        <taxon>Archosauria</taxon>
        <taxon>Dinosauria</taxon>
        <taxon>Saurischia</taxon>
        <taxon>Theropoda</taxon>
        <taxon>Coelurosauria</taxon>
        <taxon>Aves</taxon>
        <taxon>Neognathae</taxon>
        <taxon>Galloanserae</taxon>
        <taxon>Anseriformes</taxon>
        <taxon>Anatidae</taxon>
        <taxon>Anserinae</taxon>
        <taxon>Anser</taxon>
    </lineage>
</organism>
<dbReference type="InterPro" id="IPR003599">
    <property type="entry name" value="Ig_sub"/>
</dbReference>
<feature type="domain" description="Ig-like" evidence="4">
    <location>
        <begin position="320"/>
        <end position="420"/>
    </location>
</feature>
<dbReference type="Ensembl" id="ENSABRT00000034812.1">
    <property type="protein sequence ID" value="ENSABRP00000024828.1"/>
    <property type="gene ID" value="ENSABRG00000020834.1"/>
</dbReference>
<feature type="region of interest" description="Disordered" evidence="3">
    <location>
        <begin position="572"/>
        <end position="603"/>
    </location>
</feature>
<dbReference type="GO" id="GO:0005886">
    <property type="term" value="C:plasma membrane"/>
    <property type="evidence" value="ECO:0007669"/>
    <property type="project" value="TreeGrafter"/>
</dbReference>
<accession>A0A8B9CUB0</accession>
<dbReference type="Pfam" id="PF07679">
    <property type="entry name" value="I-set"/>
    <property type="match status" value="3"/>
</dbReference>
<dbReference type="PROSITE" id="PS50835">
    <property type="entry name" value="IG_LIKE"/>
    <property type="match status" value="4"/>
</dbReference>
<reference evidence="5" key="1">
    <citation type="submission" date="2025-08" db="UniProtKB">
        <authorList>
            <consortium name="Ensembl"/>
        </authorList>
    </citation>
    <scope>IDENTIFICATION</scope>
</reference>
<feature type="domain" description="Ig-like" evidence="4">
    <location>
        <begin position="147"/>
        <end position="235"/>
    </location>
</feature>
<dbReference type="PANTHER" id="PTHR45080">
    <property type="entry name" value="CONTACTIN 5"/>
    <property type="match status" value="1"/>
</dbReference>
<dbReference type="PANTHER" id="PTHR45080:SF8">
    <property type="entry name" value="IG-LIKE DOMAIN-CONTAINING PROTEIN"/>
    <property type="match status" value="1"/>
</dbReference>
<feature type="domain" description="Ig-like" evidence="4">
    <location>
        <begin position="244"/>
        <end position="319"/>
    </location>
</feature>
<dbReference type="InterPro" id="IPR013098">
    <property type="entry name" value="Ig_I-set"/>
</dbReference>
<dbReference type="SMART" id="SM00408">
    <property type="entry name" value="IGc2"/>
    <property type="match status" value="4"/>
</dbReference>
<evidence type="ECO:0000313" key="6">
    <source>
        <dbReference type="Proteomes" id="UP000694426"/>
    </source>
</evidence>